<comment type="caution">
    <text evidence="2">The sequence shown here is derived from an EMBL/GenBank/DDBJ whole genome shotgun (WGS) entry which is preliminary data.</text>
</comment>
<sequence length="67" mass="7426">MSAAPAAESGNQGPAPMHLMSMQVIRVRDGRVVEQRREVRITSDMPLTPLDLSTAWPPCQCPRHRGM</sequence>
<name>A0A7W8BS44_9ACTN</name>
<dbReference type="AlphaFoldDB" id="A0A7W8BS44"/>
<proteinExistence type="predicted"/>
<evidence type="ECO:0000256" key="1">
    <source>
        <dbReference type="SAM" id="MobiDB-lite"/>
    </source>
</evidence>
<dbReference type="Proteomes" id="UP000568022">
    <property type="component" value="Unassembled WGS sequence"/>
</dbReference>
<evidence type="ECO:0000313" key="3">
    <source>
        <dbReference type="Proteomes" id="UP000568022"/>
    </source>
</evidence>
<feature type="region of interest" description="Disordered" evidence="1">
    <location>
        <begin position="44"/>
        <end position="67"/>
    </location>
</feature>
<reference evidence="2 3" key="1">
    <citation type="submission" date="2020-08" db="EMBL/GenBank/DDBJ databases">
        <title>Genomic Encyclopedia of Type Strains, Phase III (KMG-III): the genomes of soil and plant-associated and newly described type strains.</title>
        <authorList>
            <person name="Whitman W."/>
        </authorList>
    </citation>
    <scope>NUCLEOTIDE SEQUENCE [LARGE SCALE GENOMIC DNA]</scope>
    <source>
        <strain evidence="2 3">CECT 3226</strain>
    </source>
</reference>
<organism evidence="2 3">
    <name type="scientific">Streptomyces griseoloalbus</name>
    <dbReference type="NCBI Taxonomy" id="67303"/>
    <lineage>
        <taxon>Bacteria</taxon>
        <taxon>Bacillati</taxon>
        <taxon>Actinomycetota</taxon>
        <taxon>Actinomycetes</taxon>
        <taxon>Kitasatosporales</taxon>
        <taxon>Streptomycetaceae</taxon>
        <taxon>Streptomyces</taxon>
    </lineage>
</organism>
<keyword evidence="3" id="KW-1185">Reference proteome</keyword>
<dbReference type="EMBL" id="JACHJE010000013">
    <property type="protein sequence ID" value="MBB5128430.1"/>
    <property type="molecule type" value="Genomic_DNA"/>
</dbReference>
<protein>
    <submittedName>
        <fullName evidence="2">Uncharacterized protein</fullName>
    </submittedName>
</protein>
<accession>A0A7W8BS44</accession>
<evidence type="ECO:0000313" key="2">
    <source>
        <dbReference type="EMBL" id="MBB5128430.1"/>
    </source>
</evidence>
<gene>
    <name evidence="2" type="ORF">FHS32_005205</name>
</gene>